<dbReference type="EMBL" id="JAHUTI010011787">
    <property type="protein sequence ID" value="MED6236364.1"/>
    <property type="molecule type" value="Genomic_DNA"/>
</dbReference>
<accession>A0ABU7AFR2</accession>
<keyword evidence="2" id="KW-1185">Reference proteome</keyword>
<evidence type="ECO:0000313" key="1">
    <source>
        <dbReference type="EMBL" id="MED6236364.1"/>
    </source>
</evidence>
<protein>
    <submittedName>
        <fullName evidence="1">Uncharacterized protein</fullName>
    </submittedName>
</protein>
<gene>
    <name evidence="1" type="ORF">ATANTOWER_008059</name>
</gene>
<dbReference type="Proteomes" id="UP001345963">
    <property type="component" value="Unassembled WGS sequence"/>
</dbReference>
<sequence length="128" mass="13672">MRTGAGHFNLQCALTSRTEDIDVFNIKYCLGPSVFAHRQKNRKSFYIFNEVWHSSSHPLREVCCCMVAATASTSPVVVSLAPAAEVASSPPASVFIMTVTFVSAPGASPPAASPATDNSTFHYSCCLP</sequence>
<comment type="caution">
    <text evidence="1">The sequence shown here is derived from an EMBL/GenBank/DDBJ whole genome shotgun (WGS) entry which is preliminary data.</text>
</comment>
<name>A0ABU7AFR2_9TELE</name>
<organism evidence="1 2">
    <name type="scientific">Ataeniobius toweri</name>
    <dbReference type="NCBI Taxonomy" id="208326"/>
    <lineage>
        <taxon>Eukaryota</taxon>
        <taxon>Metazoa</taxon>
        <taxon>Chordata</taxon>
        <taxon>Craniata</taxon>
        <taxon>Vertebrata</taxon>
        <taxon>Euteleostomi</taxon>
        <taxon>Actinopterygii</taxon>
        <taxon>Neopterygii</taxon>
        <taxon>Teleostei</taxon>
        <taxon>Neoteleostei</taxon>
        <taxon>Acanthomorphata</taxon>
        <taxon>Ovalentaria</taxon>
        <taxon>Atherinomorphae</taxon>
        <taxon>Cyprinodontiformes</taxon>
        <taxon>Goodeidae</taxon>
        <taxon>Ataeniobius</taxon>
    </lineage>
</organism>
<evidence type="ECO:0000313" key="2">
    <source>
        <dbReference type="Proteomes" id="UP001345963"/>
    </source>
</evidence>
<proteinExistence type="predicted"/>
<reference evidence="1 2" key="1">
    <citation type="submission" date="2021-07" db="EMBL/GenBank/DDBJ databases">
        <authorList>
            <person name="Palmer J.M."/>
        </authorList>
    </citation>
    <scope>NUCLEOTIDE SEQUENCE [LARGE SCALE GENOMIC DNA]</scope>
    <source>
        <strain evidence="1 2">AT_MEX2019</strain>
        <tissue evidence="1">Muscle</tissue>
    </source>
</reference>